<dbReference type="InterPro" id="IPR013563">
    <property type="entry name" value="Oligopep_ABC_C"/>
</dbReference>
<proteinExistence type="inferred from homology"/>
<dbReference type="PROSITE" id="PS00211">
    <property type="entry name" value="ABC_TRANSPORTER_1"/>
    <property type="match status" value="1"/>
</dbReference>
<dbReference type="SMART" id="SM00382">
    <property type="entry name" value="AAA"/>
    <property type="match status" value="1"/>
</dbReference>
<dbReference type="Pfam" id="PF08352">
    <property type="entry name" value="oligo_HPY"/>
    <property type="match status" value="1"/>
</dbReference>
<dbReference type="SUPFAM" id="SSF52540">
    <property type="entry name" value="P-loop containing nucleoside triphosphate hydrolases"/>
    <property type="match status" value="1"/>
</dbReference>
<dbReference type="FunFam" id="3.40.50.300:FF:000016">
    <property type="entry name" value="Oligopeptide ABC transporter ATP-binding component"/>
    <property type="match status" value="1"/>
</dbReference>
<keyword evidence="4 6" id="KW-0067">ATP-binding</keyword>
<evidence type="ECO:0000256" key="4">
    <source>
        <dbReference type="ARBA" id="ARBA00022840"/>
    </source>
</evidence>
<evidence type="ECO:0000256" key="3">
    <source>
        <dbReference type="ARBA" id="ARBA00022741"/>
    </source>
</evidence>
<dbReference type="PROSITE" id="PS50893">
    <property type="entry name" value="ABC_TRANSPORTER_2"/>
    <property type="match status" value="1"/>
</dbReference>
<keyword evidence="2" id="KW-0813">Transport</keyword>
<dbReference type="GO" id="GO:0016887">
    <property type="term" value="F:ATP hydrolysis activity"/>
    <property type="evidence" value="ECO:0007669"/>
    <property type="project" value="InterPro"/>
</dbReference>
<dbReference type="AlphaFoldDB" id="A0A1I1ETD0"/>
<dbReference type="STRING" id="910347.SAMN05421773_101457"/>
<evidence type="ECO:0000256" key="2">
    <source>
        <dbReference type="ARBA" id="ARBA00022448"/>
    </source>
</evidence>
<dbReference type="GO" id="GO:0005524">
    <property type="term" value="F:ATP binding"/>
    <property type="evidence" value="ECO:0007669"/>
    <property type="project" value="UniProtKB-KW"/>
</dbReference>
<protein>
    <submittedName>
        <fullName evidence="6">Oligopeptide transport system ATP-binding protein</fullName>
    </submittedName>
</protein>
<dbReference type="GO" id="GO:0015833">
    <property type="term" value="P:peptide transport"/>
    <property type="evidence" value="ECO:0007669"/>
    <property type="project" value="InterPro"/>
</dbReference>
<keyword evidence="3" id="KW-0547">Nucleotide-binding</keyword>
<dbReference type="Gene3D" id="3.40.50.300">
    <property type="entry name" value="P-loop containing nucleotide triphosphate hydrolases"/>
    <property type="match status" value="1"/>
</dbReference>
<dbReference type="Pfam" id="PF00005">
    <property type="entry name" value="ABC_tran"/>
    <property type="match status" value="1"/>
</dbReference>
<name>A0A1I1ETD0_9ACTN</name>
<keyword evidence="7" id="KW-1185">Reference proteome</keyword>
<dbReference type="GO" id="GO:0055085">
    <property type="term" value="P:transmembrane transport"/>
    <property type="evidence" value="ECO:0007669"/>
    <property type="project" value="UniProtKB-ARBA"/>
</dbReference>
<dbReference type="InterPro" id="IPR027417">
    <property type="entry name" value="P-loop_NTPase"/>
</dbReference>
<dbReference type="PANTHER" id="PTHR43776">
    <property type="entry name" value="TRANSPORT ATP-BINDING PROTEIN"/>
    <property type="match status" value="1"/>
</dbReference>
<dbReference type="EMBL" id="FOLM01000001">
    <property type="protein sequence ID" value="SFB90384.1"/>
    <property type="molecule type" value="Genomic_DNA"/>
</dbReference>
<sequence>MPRQPDQREPILQVRDLVKHFPLTQGILLKRQIGAVKAVDGVSFDLHPGETLGIVGESGCGKSTVARLLMSLETPTSGQIRYKGQDISRLSGRALKAVRRNIQMVFQDPYTSLNPRMTVGDIIGEPYEIHPEAAPRGERRRKVQELLDVVGLNPEHINRYPHQFSGGQRQRIGIARGLALNPEIIICDEPVSALDVSVQAQVINLMERLQDEFGLSYVFIAHDLSVVRHISDRVAVMYLGRIVETGSHQEIYDHPTHPYTQALLSAVPVPDPAAREHRERIILRGDVPSPADPPSGCRFRTRCWKAQRTCAEVDPPLAVPVAFQGARGPVAHDSACHFAEEKEHVAHG</sequence>
<evidence type="ECO:0000313" key="7">
    <source>
        <dbReference type="Proteomes" id="UP000199207"/>
    </source>
</evidence>
<organism evidence="6 7">
    <name type="scientific">Streptomyces aidingensis</name>
    <dbReference type="NCBI Taxonomy" id="910347"/>
    <lineage>
        <taxon>Bacteria</taxon>
        <taxon>Bacillati</taxon>
        <taxon>Actinomycetota</taxon>
        <taxon>Actinomycetes</taxon>
        <taxon>Kitasatosporales</taxon>
        <taxon>Streptomycetaceae</taxon>
        <taxon>Streptomyces</taxon>
    </lineage>
</organism>
<gene>
    <name evidence="6" type="ORF">SAMN05421773_101457</name>
</gene>
<comment type="similarity">
    <text evidence="1">Belongs to the ABC transporter superfamily.</text>
</comment>
<dbReference type="RefSeq" id="WP_093836874.1">
    <property type="nucleotide sequence ID" value="NZ_FOLM01000001.1"/>
</dbReference>
<reference evidence="6 7" key="1">
    <citation type="submission" date="2016-10" db="EMBL/GenBank/DDBJ databases">
        <authorList>
            <person name="de Groot N.N."/>
        </authorList>
    </citation>
    <scope>NUCLEOTIDE SEQUENCE [LARGE SCALE GENOMIC DNA]</scope>
    <source>
        <strain evidence="6 7">CGMCC 4.5739</strain>
    </source>
</reference>
<dbReference type="NCBIfam" id="TIGR01727">
    <property type="entry name" value="oligo_HPY"/>
    <property type="match status" value="1"/>
</dbReference>
<dbReference type="InterPro" id="IPR017871">
    <property type="entry name" value="ABC_transporter-like_CS"/>
</dbReference>
<dbReference type="InterPro" id="IPR003593">
    <property type="entry name" value="AAA+_ATPase"/>
</dbReference>
<feature type="domain" description="ABC transporter" evidence="5">
    <location>
        <begin position="12"/>
        <end position="264"/>
    </location>
</feature>
<dbReference type="NCBIfam" id="NF008453">
    <property type="entry name" value="PRK11308.1"/>
    <property type="match status" value="1"/>
</dbReference>
<evidence type="ECO:0000256" key="1">
    <source>
        <dbReference type="ARBA" id="ARBA00005417"/>
    </source>
</evidence>
<dbReference type="OrthoDB" id="3326974at2"/>
<evidence type="ECO:0000259" key="5">
    <source>
        <dbReference type="PROSITE" id="PS50893"/>
    </source>
</evidence>
<accession>A0A1I1ETD0</accession>
<dbReference type="InterPro" id="IPR050319">
    <property type="entry name" value="ABC_transp_ATP-bind"/>
</dbReference>
<evidence type="ECO:0000313" key="6">
    <source>
        <dbReference type="EMBL" id="SFB90384.1"/>
    </source>
</evidence>
<dbReference type="InterPro" id="IPR003439">
    <property type="entry name" value="ABC_transporter-like_ATP-bd"/>
</dbReference>
<dbReference type="PANTHER" id="PTHR43776:SF7">
    <property type="entry name" value="D,D-DIPEPTIDE TRANSPORT ATP-BINDING PROTEIN DDPF-RELATED"/>
    <property type="match status" value="1"/>
</dbReference>
<dbReference type="CDD" id="cd03257">
    <property type="entry name" value="ABC_NikE_OppD_transporters"/>
    <property type="match status" value="1"/>
</dbReference>
<dbReference type="Proteomes" id="UP000199207">
    <property type="component" value="Unassembled WGS sequence"/>
</dbReference>